<evidence type="ECO:0000313" key="8">
    <source>
        <dbReference type="EMBL" id="CAB4850887.1"/>
    </source>
</evidence>
<feature type="domain" description="HTH asnC-type" evidence="4">
    <location>
        <begin position="4"/>
        <end position="64"/>
    </location>
</feature>
<dbReference type="EMBL" id="CAEZYF010000008">
    <property type="protein sequence ID" value="CAB4722818.1"/>
    <property type="molecule type" value="Genomic_DNA"/>
</dbReference>
<dbReference type="InterPro" id="IPR019888">
    <property type="entry name" value="Tscrpt_reg_AsnC-like"/>
</dbReference>
<dbReference type="GO" id="GO:0005829">
    <property type="term" value="C:cytosol"/>
    <property type="evidence" value="ECO:0007669"/>
    <property type="project" value="TreeGrafter"/>
</dbReference>
<dbReference type="EMBL" id="CAESGF010000005">
    <property type="protein sequence ID" value="CAB4363333.1"/>
    <property type="molecule type" value="Genomic_DNA"/>
</dbReference>
<dbReference type="Gene3D" id="3.30.70.920">
    <property type="match status" value="1"/>
</dbReference>
<dbReference type="CDD" id="cd00090">
    <property type="entry name" value="HTH_ARSR"/>
    <property type="match status" value="1"/>
</dbReference>
<dbReference type="AlphaFoldDB" id="A0A6J6A5G0"/>
<gene>
    <name evidence="6" type="ORF">UFOPK2656_01494</name>
    <name evidence="7" type="ORF">UFOPK3099_00636</name>
    <name evidence="8" type="ORF">UFOPK3267_01337</name>
    <name evidence="9" type="ORF">UFOPK3651_01184</name>
    <name evidence="10" type="ORF">UFOPK3931_00203</name>
    <name evidence="5" type="ORF">UFOPK4189_01115</name>
</gene>
<evidence type="ECO:0000313" key="7">
    <source>
        <dbReference type="EMBL" id="CAB4809480.1"/>
    </source>
</evidence>
<dbReference type="Pfam" id="PF01037">
    <property type="entry name" value="AsnC_trans_reg"/>
    <property type="match status" value="1"/>
</dbReference>
<dbReference type="PROSITE" id="PS00519">
    <property type="entry name" value="HTH_ASNC_1"/>
    <property type="match status" value="1"/>
</dbReference>
<dbReference type="InterPro" id="IPR019887">
    <property type="entry name" value="Tscrpt_reg_AsnC/Lrp_C"/>
</dbReference>
<reference evidence="5" key="1">
    <citation type="submission" date="2020-05" db="EMBL/GenBank/DDBJ databases">
        <authorList>
            <person name="Chiriac C."/>
            <person name="Salcher M."/>
            <person name="Ghai R."/>
            <person name="Kavagutti S V."/>
        </authorList>
    </citation>
    <scope>NUCLEOTIDE SEQUENCE</scope>
</reference>
<keyword evidence="2" id="KW-0238">DNA-binding</keyword>
<organism evidence="5">
    <name type="scientific">freshwater metagenome</name>
    <dbReference type="NCBI Taxonomy" id="449393"/>
    <lineage>
        <taxon>unclassified sequences</taxon>
        <taxon>metagenomes</taxon>
        <taxon>ecological metagenomes</taxon>
    </lineage>
</organism>
<dbReference type="EMBL" id="CAFBOL010000003">
    <property type="protein sequence ID" value="CAB4972003.1"/>
    <property type="molecule type" value="Genomic_DNA"/>
</dbReference>
<dbReference type="PANTHER" id="PTHR30154">
    <property type="entry name" value="LEUCINE-RESPONSIVE REGULATORY PROTEIN"/>
    <property type="match status" value="1"/>
</dbReference>
<dbReference type="Pfam" id="PF13404">
    <property type="entry name" value="HTH_AsnC-type"/>
    <property type="match status" value="1"/>
</dbReference>
<evidence type="ECO:0000259" key="4">
    <source>
        <dbReference type="PROSITE" id="PS50956"/>
    </source>
</evidence>
<evidence type="ECO:0000313" key="9">
    <source>
        <dbReference type="EMBL" id="CAB4926212.1"/>
    </source>
</evidence>
<dbReference type="EMBL" id="CAFBIY010000066">
    <property type="protein sequence ID" value="CAB4850887.1"/>
    <property type="molecule type" value="Genomic_DNA"/>
</dbReference>
<proteinExistence type="predicted"/>
<evidence type="ECO:0000313" key="6">
    <source>
        <dbReference type="EMBL" id="CAB4722818.1"/>
    </source>
</evidence>
<dbReference type="InterPro" id="IPR011008">
    <property type="entry name" value="Dimeric_a/b-barrel"/>
</dbReference>
<dbReference type="GO" id="GO:0043565">
    <property type="term" value="F:sequence-specific DNA binding"/>
    <property type="evidence" value="ECO:0007669"/>
    <property type="project" value="InterPro"/>
</dbReference>
<dbReference type="SUPFAM" id="SSF54909">
    <property type="entry name" value="Dimeric alpha+beta barrel"/>
    <property type="match status" value="1"/>
</dbReference>
<name>A0A6J6A5G0_9ZZZZ</name>
<dbReference type="SUPFAM" id="SSF46785">
    <property type="entry name" value="Winged helix' DNA-binding domain"/>
    <property type="match status" value="1"/>
</dbReference>
<accession>A0A6J6A5G0</accession>
<evidence type="ECO:0000256" key="1">
    <source>
        <dbReference type="ARBA" id="ARBA00023015"/>
    </source>
</evidence>
<dbReference type="PANTHER" id="PTHR30154:SF34">
    <property type="entry name" value="TRANSCRIPTIONAL REGULATOR AZLB"/>
    <property type="match status" value="1"/>
</dbReference>
<dbReference type="Gene3D" id="1.10.10.10">
    <property type="entry name" value="Winged helix-like DNA-binding domain superfamily/Winged helix DNA-binding domain"/>
    <property type="match status" value="1"/>
</dbReference>
<dbReference type="GO" id="GO:0043200">
    <property type="term" value="P:response to amino acid"/>
    <property type="evidence" value="ECO:0007669"/>
    <property type="project" value="TreeGrafter"/>
</dbReference>
<sequence length="149" mass="16415">MMSLDDTDRKLIDALQRDGRASYADLAELVGLSPAATRLRVQRLLDAGVVQVVGVTNPLALGYPVMAALGVRVERNVRNVADRIADIEGVIYVVFTSGSFDLLVEVLCADSSRLLHVIDDEIRAIADVRSVESFTYFGIHTHRFVWGTR</sequence>
<dbReference type="InterPro" id="IPR011991">
    <property type="entry name" value="ArsR-like_HTH"/>
</dbReference>
<evidence type="ECO:0000256" key="2">
    <source>
        <dbReference type="ARBA" id="ARBA00023125"/>
    </source>
</evidence>
<dbReference type="PROSITE" id="PS50956">
    <property type="entry name" value="HTH_ASNC_2"/>
    <property type="match status" value="1"/>
</dbReference>
<evidence type="ECO:0000256" key="3">
    <source>
        <dbReference type="ARBA" id="ARBA00023163"/>
    </source>
</evidence>
<keyword evidence="3" id="KW-0804">Transcription</keyword>
<evidence type="ECO:0000313" key="5">
    <source>
        <dbReference type="EMBL" id="CAB4363333.1"/>
    </source>
</evidence>
<dbReference type="EMBL" id="CAFAAV010000033">
    <property type="protein sequence ID" value="CAB4809480.1"/>
    <property type="molecule type" value="Genomic_DNA"/>
</dbReference>
<dbReference type="InterPro" id="IPR036390">
    <property type="entry name" value="WH_DNA-bd_sf"/>
</dbReference>
<dbReference type="SMART" id="SM00344">
    <property type="entry name" value="HTH_ASNC"/>
    <property type="match status" value="1"/>
</dbReference>
<dbReference type="EMBL" id="CAFBMT010000005">
    <property type="protein sequence ID" value="CAB4926212.1"/>
    <property type="molecule type" value="Genomic_DNA"/>
</dbReference>
<dbReference type="InterPro" id="IPR036388">
    <property type="entry name" value="WH-like_DNA-bd_sf"/>
</dbReference>
<dbReference type="InterPro" id="IPR019885">
    <property type="entry name" value="Tscrpt_reg_HTH_AsnC-type_CS"/>
</dbReference>
<dbReference type="PRINTS" id="PR00033">
    <property type="entry name" value="HTHASNC"/>
</dbReference>
<protein>
    <submittedName>
        <fullName evidence="5">Unannotated protein</fullName>
    </submittedName>
</protein>
<dbReference type="InterPro" id="IPR000485">
    <property type="entry name" value="AsnC-type_HTH_dom"/>
</dbReference>
<evidence type="ECO:0000313" key="10">
    <source>
        <dbReference type="EMBL" id="CAB4972003.1"/>
    </source>
</evidence>
<keyword evidence="1" id="KW-0805">Transcription regulation</keyword>